<comment type="subcellular location">
    <subcellularLocation>
        <location evidence="8">Cytoplasm</location>
    </subcellularLocation>
</comment>
<comment type="cofactor">
    <cofactor evidence="8">
        <name>pyridoxal 5'-phosphate</name>
        <dbReference type="ChEBI" id="CHEBI:597326"/>
    </cofactor>
    <text evidence="8">Binds 1 pyridoxal phosphate per subunit.</text>
</comment>
<name>A0A1H8GIG8_9PROT</name>
<dbReference type="GO" id="GO:0003992">
    <property type="term" value="F:N2-acetyl-L-ornithine:2-oxoglutarate 5-aminotransferase activity"/>
    <property type="evidence" value="ECO:0007669"/>
    <property type="project" value="UniProtKB-UniRule"/>
</dbReference>
<dbReference type="PIRSF" id="PIRSF000521">
    <property type="entry name" value="Transaminase_4ab_Lys_Orn"/>
    <property type="match status" value="1"/>
</dbReference>
<dbReference type="InterPro" id="IPR005814">
    <property type="entry name" value="Aminotrans_3"/>
</dbReference>
<dbReference type="Proteomes" id="UP000183898">
    <property type="component" value="Unassembled WGS sequence"/>
</dbReference>
<dbReference type="UniPathway" id="UPA00068">
    <property type="reaction ID" value="UER00109"/>
</dbReference>
<gene>
    <name evidence="8" type="primary">argD</name>
    <name evidence="9" type="ORF">SAMN05216404_104218</name>
</gene>
<feature type="binding site" evidence="8">
    <location>
        <begin position="91"/>
        <end position="92"/>
    </location>
    <ligand>
        <name>pyridoxal 5'-phosphate</name>
        <dbReference type="ChEBI" id="CHEBI:597326"/>
    </ligand>
</feature>
<dbReference type="PROSITE" id="PS00600">
    <property type="entry name" value="AA_TRANSFER_CLASS_3"/>
    <property type="match status" value="1"/>
</dbReference>
<keyword evidence="8" id="KW-0963">Cytoplasm</keyword>
<feature type="modified residue" description="N6-(pyridoxal phosphate)lysine" evidence="8">
    <location>
        <position position="239"/>
    </location>
</feature>
<dbReference type="NCBIfam" id="NF002325">
    <property type="entry name" value="PRK01278.1"/>
    <property type="match status" value="1"/>
</dbReference>
<keyword evidence="6 8" id="KW-0663">Pyridoxal phosphate</keyword>
<dbReference type="SUPFAM" id="SSF53383">
    <property type="entry name" value="PLP-dependent transferases"/>
    <property type="match status" value="1"/>
</dbReference>
<dbReference type="InterPro" id="IPR050103">
    <property type="entry name" value="Class-III_PLP-dep_AT"/>
</dbReference>
<dbReference type="GO" id="GO:0030170">
    <property type="term" value="F:pyridoxal phosphate binding"/>
    <property type="evidence" value="ECO:0007669"/>
    <property type="project" value="InterPro"/>
</dbReference>
<feature type="binding site" evidence="8">
    <location>
        <position position="268"/>
    </location>
    <ligand>
        <name>pyridoxal 5'-phosphate</name>
        <dbReference type="ChEBI" id="CHEBI:597326"/>
    </ligand>
</feature>
<evidence type="ECO:0000256" key="2">
    <source>
        <dbReference type="ARBA" id="ARBA00022571"/>
    </source>
</evidence>
<dbReference type="GO" id="GO:0045303">
    <property type="term" value="F:diaminobutyrate-2-oxoglutarate transaminase activity"/>
    <property type="evidence" value="ECO:0007669"/>
    <property type="project" value="UniProtKB-EC"/>
</dbReference>
<dbReference type="InterPro" id="IPR015424">
    <property type="entry name" value="PyrdxlP-dep_Trfase"/>
</dbReference>
<evidence type="ECO:0000256" key="3">
    <source>
        <dbReference type="ARBA" id="ARBA00022576"/>
    </source>
</evidence>
<comment type="catalytic activity">
    <reaction evidence="7">
        <text>L-2,4-diaminobutanoate + 2-oxoglutarate = L-aspartate 4-semialdehyde + L-glutamate</text>
        <dbReference type="Rhea" id="RHEA:11160"/>
        <dbReference type="ChEBI" id="CHEBI:16810"/>
        <dbReference type="ChEBI" id="CHEBI:29985"/>
        <dbReference type="ChEBI" id="CHEBI:58761"/>
        <dbReference type="ChEBI" id="CHEBI:537519"/>
        <dbReference type="EC" id="2.6.1.76"/>
    </reaction>
</comment>
<keyword evidence="2 8" id="KW-0055">Arginine biosynthesis</keyword>
<keyword evidence="5 8" id="KW-0808">Transferase</keyword>
<organism evidence="9 10">
    <name type="scientific">Nitrosospira multiformis</name>
    <dbReference type="NCBI Taxonomy" id="1231"/>
    <lineage>
        <taxon>Bacteria</taxon>
        <taxon>Pseudomonadati</taxon>
        <taxon>Pseudomonadota</taxon>
        <taxon>Betaproteobacteria</taxon>
        <taxon>Nitrosomonadales</taxon>
        <taxon>Nitrosomonadaceae</taxon>
        <taxon>Nitrosospira</taxon>
    </lineage>
</organism>
<dbReference type="Pfam" id="PF00202">
    <property type="entry name" value="Aminotran_3"/>
    <property type="match status" value="1"/>
</dbReference>
<feature type="binding site" evidence="8">
    <location>
        <position position="267"/>
    </location>
    <ligand>
        <name>N(2)-acetyl-L-ornithine</name>
        <dbReference type="ChEBI" id="CHEBI:57805"/>
    </ligand>
</feature>
<feature type="binding site" evidence="8">
    <location>
        <position position="123"/>
    </location>
    <ligand>
        <name>pyridoxal 5'-phosphate</name>
        <dbReference type="ChEBI" id="CHEBI:597326"/>
    </ligand>
</feature>
<comment type="miscellaneous">
    <text evidence="8">May also have succinyldiaminopimelate aminotransferase activity, thus carrying out the corresponding step in lysine biosynthesis.</text>
</comment>
<dbReference type="GO" id="GO:0006526">
    <property type="term" value="P:L-arginine biosynthetic process"/>
    <property type="evidence" value="ECO:0007669"/>
    <property type="project" value="UniProtKB-UniRule"/>
</dbReference>
<dbReference type="InterPro" id="IPR049704">
    <property type="entry name" value="Aminotrans_3_PPA_site"/>
</dbReference>
<evidence type="ECO:0000256" key="8">
    <source>
        <dbReference type="HAMAP-Rule" id="MF_01107"/>
    </source>
</evidence>
<keyword evidence="4 8" id="KW-0028">Amino-acid biosynthesis</keyword>
<evidence type="ECO:0000256" key="7">
    <source>
        <dbReference type="ARBA" id="ARBA00049111"/>
    </source>
</evidence>
<dbReference type="HAMAP" id="MF_01107">
    <property type="entry name" value="ArgD_aminotrans_3"/>
    <property type="match status" value="1"/>
</dbReference>
<evidence type="ECO:0000313" key="9">
    <source>
        <dbReference type="EMBL" id="SEN43806.1"/>
    </source>
</evidence>
<comment type="similarity">
    <text evidence="8">Belongs to the class-III pyridoxal-phosphate-dependent aminotransferase family. ArgD subfamily.</text>
</comment>
<dbReference type="InterPro" id="IPR015421">
    <property type="entry name" value="PyrdxlP-dep_Trfase_major"/>
</dbReference>
<sequence>MNTYLRLPVTFTKGEGVWLWDEEGKRYLDALAGVAVCGLGHCHPALAKALCEQASTLIHTSNLYHIRKQEQLGTRLTALSGMDNAFFCNSGAEANEAAIKLARLYGHGKNIDLPTIIVMEKSFHGRTMATLTASGNRKVQAGFEPLLTGFARVPYNDLDAVAQVAEHNKNVVAILVEPYQGEGGVNVPQANYLQGLRHLCNQNGWLLMLDEVQCGIGRTGNWFAFQYSGITPDVVTLAKGLGSGVPIGACLAKGSAANVFKPGNHASTFGGNPLACSAALTTLEVIEKEDLLRNAMEVGDFMRSLFKAQLADLPDVTEIRGQGLMIGIELSKPCGELVKEALKKGLLINVTSDKVVRLLPPLVIQRSEAEQVVNTLSPIVKEFLAA</sequence>
<comment type="pathway">
    <text evidence="8">Amino-acid biosynthesis; L-arginine biosynthesis; N(2)-acetyl-L-ornithine from L-glutamate: step 4/4.</text>
</comment>
<evidence type="ECO:0000256" key="5">
    <source>
        <dbReference type="ARBA" id="ARBA00022679"/>
    </source>
</evidence>
<dbReference type="GO" id="GO:0005737">
    <property type="term" value="C:cytoplasm"/>
    <property type="evidence" value="ECO:0007669"/>
    <property type="project" value="UniProtKB-SubCell"/>
</dbReference>
<dbReference type="InterPro" id="IPR015422">
    <property type="entry name" value="PyrdxlP-dep_Trfase_small"/>
</dbReference>
<dbReference type="CDD" id="cd00610">
    <property type="entry name" value="OAT_like"/>
    <property type="match status" value="1"/>
</dbReference>
<comment type="catalytic activity">
    <reaction evidence="8">
        <text>N(2)-acetyl-L-ornithine + 2-oxoglutarate = N-acetyl-L-glutamate 5-semialdehyde + L-glutamate</text>
        <dbReference type="Rhea" id="RHEA:18049"/>
        <dbReference type="ChEBI" id="CHEBI:16810"/>
        <dbReference type="ChEBI" id="CHEBI:29123"/>
        <dbReference type="ChEBI" id="CHEBI:29985"/>
        <dbReference type="ChEBI" id="CHEBI:57805"/>
        <dbReference type="EC" id="2.6.1.11"/>
    </reaction>
</comment>
<evidence type="ECO:0000313" key="10">
    <source>
        <dbReference type="Proteomes" id="UP000183898"/>
    </source>
</evidence>
<evidence type="ECO:0000256" key="6">
    <source>
        <dbReference type="ARBA" id="ARBA00022898"/>
    </source>
</evidence>
<evidence type="ECO:0000256" key="1">
    <source>
        <dbReference type="ARBA" id="ARBA00004946"/>
    </source>
</evidence>
<evidence type="ECO:0000256" key="4">
    <source>
        <dbReference type="ARBA" id="ARBA00022605"/>
    </source>
</evidence>
<keyword evidence="3 8" id="KW-0032">Aminotransferase</keyword>
<comment type="subunit">
    <text evidence="8">Homodimer.</text>
</comment>
<dbReference type="EMBL" id="FOCT01000004">
    <property type="protein sequence ID" value="SEN43806.1"/>
    <property type="molecule type" value="Genomic_DNA"/>
</dbReference>
<dbReference type="InterPro" id="IPR004636">
    <property type="entry name" value="AcOrn/SuccOrn_fam"/>
</dbReference>
<dbReference type="NCBIfam" id="TIGR00707">
    <property type="entry name" value="argD"/>
    <property type="match status" value="1"/>
</dbReference>
<dbReference type="PANTHER" id="PTHR11986:SF79">
    <property type="entry name" value="ACETYLORNITHINE AMINOTRANSFERASE, MITOCHONDRIAL"/>
    <property type="match status" value="1"/>
</dbReference>
<accession>A0A1H8GIG8</accession>
<dbReference type="FunFam" id="3.40.640.10:FF:000004">
    <property type="entry name" value="Acetylornithine aminotransferase"/>
    <property type="match status" value="1"/>
</dbReference>
<protein>
    <recommendedName>
        <fullName evidence="8">Acetylornithine aminotransferase</fullName>
        <shortName evidence="8">ACOAT</shortName>
        <ecNumber evidence="8">2.6.1.11</ecNumber>
    </recommendedName>
</protein>
<proteinExistence type="inferred from homology"/>
<dbReference type="EC" id="2.6.1.11" evidence="8"/>
<dbReference type="PANTHER" id="PTHR11986">
    <property type="entry name" value="AMINOTRANSFERASE CLASS III"/>
    <property type="match status" value="1"/>
</dbReference>
<dbReference type="Gene3D" id="3.40.640.10">
    <property type="entry name" value="Type I PLP-dependent aspartate aminotransferase-like (Major domain)"/>
    <property type="match status" value="1"/>
</dbReference>
<dbReference type="Gene3D" id="3.90.1150.10">
    <property type="entry name" value="Aspartate Aminotransferase, domain 1"/>
    <property type="match status" value="1"/>
</dbReference>
<feature type="binding site" evidence="8">
    <location>
        <begin position="210"/>
        <end position="213"/>
    </location>
    <ligand>
        <name>pyridoxal 5'-phosphate</name>
        <dbReference type="ChEBI" id="CHEBI:597326"/>
    </ligand>
</feature>
<dbReference type="GO" id="GO:0042802">
    <property type="term" value="F:identical protein binding"/>
    <property type="evidence" value="ECO:0007669"/>
    <property type="project" value="TreeGrafter"/>
</dbReference>
<reference evidence="9 10" key="1">
    <citation type="submission" date="2016-10" db="EMBL/GenBank/DDBJ databases">
        <authorList>
            <person name="de Groot N.N."/>
        </authorList>
    </citation>
    <scope>NUCLEOTIDE SEQUENCE [LARGE SCALE GENOMIC DNA]</scope>
    <source>
        <strain evidence="9 10">Nl18</strain>
    </source>
</reference>
<comment type="pathway">
    <text evidence="1">Amine and polyamine biosynthesis; ectoine biosynthesis; L-ectoine from L-aspartate 4-semialdehyde: step 1/3.</text>
</comment>
<feature type="binding site" evidence="8">
    <location>
        <position position="126"/>
    </location>
    <ligand>
        <name>N(2)-acetyl-L-ornithine</name>
        <dbReference type="ChEBI" id="CHEBI:57805"/>
    </ligand>
</feature>
<dbReference type="AlphaFoldDB" id="A0A1H8GIG8"/>